<dbReference type="EMBL" id="JALLAZ020000219">
    <property type="protein sequence ID" value="KAL3800281.1"/>
    <property type="molecule type" value="Genomic_DNA"/>
</dbReference>
<dbReference type="InterPro" id="IPR036265">
    <property type="entry name" value="HIT-like_sf"/>
</dbReference>
<feature type="domain" description="HIT" evidence="5">
    <location>
        <begin position="324"/>
        <end position="436"/>
    </location>
</feature>
<dbReference type="Gene3D" id="1.20.1050.10">
    <property type="match status" value="1"/>
</dbReference>
<sequence>MRAAGVVLNLVLTVVATGAVTTVFGFRPLLVTKRITTTTTTQLMAVTSQSTMATDKNNNNSISNADHVLFDVPVSNNGARCRIILYKKGISSDRVDIVSPAALGGLRSEEYMKFSPLGLMPCLSIQKSDNPHGISSLAESDTIARYLLSEYSAEGPSFLPDHPRSNQICRWHDVYLQSIQGCLYKPASRLPIGDFPDRKGAIAAYRRNLEVIEGFLGEDGVGGAGSSVAYLCGEEVSLADATLFPSAVFASYMLPKFDEDTTSPRPPLPPKLTRWFDDLRTNDEVFSRVYREIMDTLVKSWEETNHRWDGIWLAGLRDTAPATIFDRIISGEIPAEIVRQDEHILAFRDINPMAPAHILVIPKDRNGLTALRRATAEHTDILGRLLVAAGEIASDKTLGFGDGARIVINDGPDGGQEVNHLHVHVLGGRKLGNTFC</sequence>
<dbReference type="Gene3D" id="3.40.30.10">
    <property type="entry name" value="Glutaredoxin"/>
    <property type="match status" value="1"/>
</dbReference>
<evidence type="ECO:0008006" key="8">
    <source>
        <dbReference type="Google" id="ProtNLM"/>
    </source>
</evidence>
<dbReference type="PRINTS" id="PR00332">
    <property type="entry name" value="HISTRIAD"/>
</dbReference>
<evidence type="ECO:0000256" key="1">
    <source>
        <dbReference type="PIRSR" id="PIRSR601310-1"/>
    </source>
</evidence>
<dbReference type="Pfam" id="PF01230">
    <property type="entry name" value="HIT"/>
    <property type="match status" value="1"/>
</dbReference>
<proteinExistence type="predicted"/>
<dbReference type="Pfam" id="PF13417">
    <property type="entry name" value="GST_N_3"/>
    <property type="match status" value="1"/>
</dbReference>
<dbReference type="InterPro" id="IPR001310">
    <property type="entry name" value="Histidine_triad_HIT"/>
</dbReference>
<evidence type="ECO:0000313" key="7">
    <source>
        <dbReference type="Proteomes" id="UP001530315"/>
    </source>
</evidence>
<dbReference type="InterPro" id="IPR036282">
    <property type="entry name" value="Glutathione-S-Trfase_C_sf"/>
</dbReference>
<reference evidence="6 7" key="1">
    <citation type="submission" date="2024-10" db="EMBL/GenBank/DDBJ databases">
        <title>Updated reference genomes for cyclostephanoid diatoms.</title>
        <authorList>
            <person name="Roberts W.R."/>
            <person name="Alverson A.J."/>
        </authorList>
    </citation>
    <scope>NUCLEOTIDE SEQUENCE [LARGE SCALE GENOMIC DNA]</scope>
    <source>
        <strain evidence="6 7">AJA276-08</strain>
    </source>
</reference>
<feature type="active site" description="Tele-AMP-histidine intermediate" evidence="1">
    <location>
        <position position="422"/>
    </location>
</feature>
<dbReference type="CDD" id="cd01276">
    <property type="entry name" value="PKCI_related"/>
    <property type="match status" value="1"/>
</dbReference>
<evidence type="ECO:0000313" key="6">
    <source>
        <dbReference type="EMBL" id="KAL3800281.1"/>
    </source>
</evidence>
<name>A0ABD3QK78_9STRA</name>
<dbReference type="AlphaFoldDB" id="A0ABD3QK78"/>
<dbReference type="InterPro" id="IPR019808">
    <property type="entry name" value="Histidine_triad_CS"/>
</dbReference>
<dbReference type="PROSITE" id="PS00892">
    <property type="entry name" value="HIT_1"/>
    <property type="match status" value="1"/>
</dbReference>
<dbReference type="InterPro" id="IPR004045">
    <property type="entry name" value="Glutathione_S-Trfase_N"/>
</dbReference>
<gene>
    <name evidence="6" type="ORF">ACHAW5_009863</name>
</gene>
<dbReference type="Gene3D" id="3.30.428.10">
    <property type="entry name" value="HIT-like"/>
    <property type="match status" value="1"/>
</dbReference>
<feature type="short sequence motif" description="Histidine triad motif" evidence="2 3">
    <location>
        <begin position="420"/>
        <end position="424"/>
    </location>
</feature>
<dbReference type="SFLD" id="SFLDS00019">
    <property type="entry name" value="Glutathione_Transferase_(cytos"/>
    <property type="match status" value="1"/>
</dbReference>
<dbReference type="SUPFAM" id="SSF47616">
    <property type="entry name" value="GST C-terminal domain-like"/>
    <property type="match status" value="1"/>
</dbReference>
<feature type="domain" description="GST N-terminal" evidence="4">
    <location>
        <begin position="65"/>
        <end position="155"/>
    </location>
</feature>
<evidence type="ECO:0000256" key="2">
    <source>
        <dbReference type="PIRSR" id="PIRSR601310-3"/>
    </source>
</evidence>
<dbReference type="PROSITE" id="PS51084">
    <property type="entry name" value="HIT_2"/>
    <property type="match status" value="1"/>
</dbReference>
<evidence type="ECO:0000259" key="4">
    <source>
        <dbReference type="PROSITE" id="PS50404"/>
    </source>
</evidence>
<dbReference type="Proteomes" id="UP001530315">
    <property type="component" value="Unassembled WGS sequence"/>
</dbReference>
<dbReference type="Pfam" id="PF13410">
    <property type="entry name" value="GST_C_2"/>
    <property type="match status" value="1"/>
</dbReference>
<evidence type="ECO:0000256" key="3">
    <source>
        <dbReference type="PROSITE-ProRule" id="PRU00464"/>
    </source>
</evidence>
<dbReference type="PROSITE" id="PS50404">
    <property type="entry name" value="GST_NTER"/>
    <property type="match status" value="1"/>
</dbReference>
<protein>
    <recommendedName>
        <fullName evidence="8">HIT domain-containing protein</fullName>
    </recommendedName>
</protein>
<dbReference type="InterPro" id="IPR036249">
    <property type="entry name" value="Thioredoxin-like_sf"/>
</dbReference>
<dbReference type="InterPro" id="IPR011146">
    <property type="entry name" value="HIT-like"/>
</dbReference>
<accession>A0ABD3QK78</accession>
<keyword evidence="7" id="KW-1185">Reference proteome</keyword>
<dbReference type="SUPFAM" id="SSF52833">
    <property type="entry name" value="Thioredoxin-like"/>
    <property type="match status" value="1"/>
</dbReference>
<dbReference type="CDD" id="cd00299">
    <property type="entry name" value="GST_C_family"/>
    <property type="match status" value="1"/>
</dbReference>
<dbReference type="InterPro" id="IPR040079">
    <property type="entry name" value="Glutathione_S-Trfase"/>
</dbReference>
<dbReference type="PANTHER" id="PTHR23089">
    <property type="entry name" value="HISTIDINE TRIAD HIT PROTEIN"/>
    <property type="match status" value="1"/>
</dbReference>
<dbReference type="SUPFAM" id="SSF54197">
    <property type="entry name" value="HIT-like"/>
    <property type="match status" value="1"/>
</dbReference>
<organism evidence="6 7">
    <name type="scientific">Stephanodiscus triporus</name>
    <dbReference type="NCBI Taxonomy" id="2934178"/>
    <lineage>
        <taxon>Eukaryota</taxon>
        <taxon>Sar</taxon>
        <taxon>Stramenopiles</taxon>
        <taxon>Ochrophyta</taxon>
        <taxon>Bacillariophyta</taxon>
        <taxon>Coscinodiscophyceae</taxon>
        <taxon>Thalassiosirophycidae</taxon>
        <taxon>Stephanodiscales</taxon>
        <taxon>Stephanodiscaceae</taxon>
        <taxon>Stephanodiscus</taxon>
    </lineage>
</organism>
<evidence type="ECO:0000259" key="5">
    <source>
        <dbReference type="PROSITE" id="PS51084"/>
    </source>
</evidence>
<comment type="caution">
    <text evidence="6">The sequence shown here is derived from an EMBL/GenBank/DDBJ whole genome shotgun (WGS) entry which is preliminary data.</text>
</comment>